<dbReference type="Proteomes" id="UP000245119">
    <property type="component" value="Linkage Group LG12"/>
</dbReference>
<dbReference type="Pfam" id="PF00076">
    <property type="entry name" value="RRM_1"/>
    <property type="match status" value="1"/>
</dbReference>
<dbReference type="SUPFAM" id="SSF54928">
    <property type="entry name" value="RNA-binding domain, RBD"/>
    <property type="match status" value="1"/>
</dbReference>
<protein>
    <recommendedName>
        <fullName evidence="4">RRM domain-containing protein</fullName>
    </recommendedName>
</protein>
<accession>A0A2T7NIX7</accession>
<evidence type="ECO:0000256" key="1">
    <source>
        <dbReference type="ARBA" id="ARBA00022884"/>
    </source>
</evidence>
<dbReference type="InterPro" id="IPR000504">
    <property type="entry name" value="RRM_dom"/>
</dbReference>
<evidence type="ECO:0000256" key="3">
    <source>
        <dbReference type="SAM" id="MobiDB-lite"/>
    </source>
</evidence>
<evidence type="ECO:0000259" key="4">
    <source>
        <dbReference type="PROSITE" id="PS50102"/>
    </source>
</evidence>
<dbReference type="CDD" id="cd12341">
    <property type="entry name" value="RRM_hnRNPC_like"/>
    <property type="match status" value="1"/>
</dbReference>
<name>A0A2T7NIX7_POMCA</name>
<dbReference type="InterPro" id="IPR035979">
    <property type="entry name" value="RBD_domain_sf"/>
</dbReference>
<feature type="domain" description="RRM" evidence="4">
    <location>
        <begin position="45"/>
        <end position="116"/>
    </location>
</feature>
<keyword evidence="1 2" id="KW-0694">RNA-binding</keyword>
<feature type="compositionally biased region" description="Basic and acidic residues" evidence="3">
    <location>
        <begin position="331"/>
        <end position="348"/>
    </location>
</feature>
<dbReference type="PANTHER" id="PTHR13968">
    <property type="entry name" value="HETEROGENEOUS NUCLEAR RIBONUCLEOPROTEIN"/>
    <property type="match status" value="1"/>
</dbReference>
<evidence type="ECO:0000313" key="6">
    <source>
        <dbReference type="Proteomes" id="UP000245119"/>
    </source>
</evidence>
<keyword evidence="6" id="KW-1185">Reference proteome</keyword>
<dbReference type="STRING" id="400727.A0A2T7NIX7"/>
<dbReference type="SMART" id="SM00360">
    <property type="entry name" value="RRM"/>
    <property type="match status" value="1"/>
</dbReference>
<organism evidence="5 6">
    <name type="scientific">Pomacea canaliculata</name>
    <name type="common">Golden apple snail</name>
    <dbReference type="NCBI Taxonomy" id="400727"/>
    <lineage>
        <taxon>Eukaryota</taxon>
        <taxon>Metazoa</taxon>
        <taxon>Spiralia</taxon>
        <taxon>Lophotrochozoa</taxon>
        <taxon>Mollusca</taxon>
        <taxon>Gastropoda</taxon>
        <taxon>Caenogastropoda</taxon>
        <taxon>Architaenioglossa</taxon>
        <taxon>Ampullarioidea</taxon>
        <taxon>Ampullariidae</taxon>
        <taxon>Pomacea</taxon>
    </lineage>
</organism>
<dbReference type="OrthoDB" id="6730379at2759"/>
<dbReference type="Gene3D" id="3.30.70.330">
    <property type="match status" value="1"/>
</dbReference>
<feature type="region of interest" description="Disordered" evidence="3">
    <location>
        <begin position="119"/>
        <end position="184"/>
    </location>
</feature>
<dbReference type="PROSITE" id="PS50102">
    <property type="entry name" value="RRM"/>
    <property type="match status" value="1"/>
</dbReference>
<gene>
    <name evidence="5" type="ORF">C0Q70_19295</name>
</gene>
<dbReference type="AlphaFoldDB" id="A0A2T7NIX7"/>
<dbReference type="InterPro" id="IPR012677">
    <property type="entry name" value="Nucleotide-bd_a/b_plait_sf"/>
</dbReference>
<dbReference type="GO" id="GO:0003723">
    <property type="term" value="F:RNA binding"/>
    <property type="evidence" value="ECO:0007669"/>
    <property type="project" value="UniProtKB-UniRule"/>
</dbReference>
<feature type="compositionally biased region" description="Low complexity" evidence="3">
    <location>
        <begin position="310"/>
        <end position="324"/>
    </location>
</feature>
<sequence length="361" mass="38723">MCFTFQDSITAAMMRRPGLGPSPVPVPPGKVSNVTNSNDPAAKESRVFVGNLNTFVLSKEDVDAIFHRYGVVTGISMHKGYAFVQFNHPAEARRAVAFENGQLYAGQPLDLNIVSEPKQRPAQKRQMGAGNDRRPPVRSSPSMPPLKKPRQESVNPSLQRTLVTLSSNTRPSNRRPAQSAVRQTAAAAVKRATATVTKAAAVAAANSTPVTNATQNAVTPKAVCTNTTDILICGVCKMQFTSLHSLAQHKKVPCRLRVSSQAQTNSPTSNAEEPGQLDCSSCDARFDSAWALCQHCQTEHKMSIFKSEESAAGSGEEISGNASIAQGSETTEDKSQEVKEDSGEEKISTIDAANKTPTKKQ</sequence>
<dbReference type="PANTHER" id="PTHR13968:SF26">
    <property type="entry name" value="RRM DOMAIN-CONTAINING PROTEIN"/>
    <property type="match status" value="1"/>
</dbReference>
<dbReference type="InterPro" id="IPR051186">
    <property type="entry name" value="RRM_HNRPC/RALY_subfam"/>
</dbReference>
<evidence type="ECO:0000313" key="5">
    <source>
        <dbReference type="EMBL" id="PVD21129.1"/>
    </source>
</evidence>
<comment type="caution">
    <text evidence="5">The sequence shown here is derived from an EMBL/GenBank/DDBJ whole genome shotgun (WGS) entry which is preliminary data.</text>
</comment>
<dbReference type="PROSITE" id="PS00028">
    <property type="entry name" value="ZINC_FINGER_C2H2_1"/>
    <property type="match status" value="1"/>
</dbReference>
<proteinExistence type="predicted"/>
<reference evidence="5 6" key="1">
    <citation type="submission" date="2018-04" db="EMBL/GenBank/DDBJ databases">
        <title>The genome of golden apple snail Pomacea canaliculata provides insight into stress tolerance and invasive adaptation.</title>
        <authorList>
            <person name="Liu C."/>
            <person name="Liu B."/>
            <person name="Ren Y."/>
            <person name="Zhang Y."/>
            <person name="Wang H."/>
            <person name="Li S."/>
            <person name="Jiang F."/>
            <person name="Yin L."/>
            <person name="Zhang G."/>
            <person name="Qian W."/>
            <person name="Fan W."/>
        </authorList>
    </citation>
    <scope>NUCLEOTIDE SEQUENCE [LARGE SCALE GENOMIC DNA]</scope>
    <source>
        <strain evidence="5">SZHN2017</strain>
        <tissue evidence="5">Muscle</tissue>
    </source>
</reference>
<feature type="compositionally biased region" description="Polar residues" evidence="3">
    <location>
        <begin position="152"/>
        <end position="171"/>
    </location>
</feature>
<dbReference type="SMART" id="SM00355">
    <property type="entry name" value="ZnF_C2H2"/>
    <property type="match status" value="2"/>
</dbReference>
<evidence type="ECO:0000256" key="2">
    <source>
        <dbReference type="PROSITE-ProRule" id="PRU00176"/>
    </source>
</evidence>
<dbReference type="InterPro" id="IPR013087">
    <property type="entry name" value="Znf_C2H2_type"/>
</dbReference>
<dbReference type="GO" id="GO:0005634">
    <property type="term" value="C:nucleus"/>
    <property type="evidence" value="ECO:0007669"/>
    <property type="project" value="TreeGrafter"/>
</dbReference>
<feature type="region of interest" description="Disordered" evidence="3">
    <location>
        <begin position="307"/>
        <end position="361"/>
    </location>
</feature>
<dbReference type="EMBL" id="PZQS01000012">
    <property type="protein sequence ID" value="PVD21129.1"/>
    <property type="molecule type" value="Genomic_DNA"/>
</dbReference>